<dbReference type="RefSeq" id="WP_134844494.1">
    <property type="nucleotide sequence ID" value="NZ_SGVY01000065.1"/>
</dbReference>
<keyword evidence="3" id="KW-1185">Reference proteome</keyword>
<sequence length="55" mass="6436">MRKEKKDGIEKEHYEKVLEVFGGNVTSTAKSMGISRSTMYRKMKNHGIKHIRKLK</sequence>
<protein>
    <recommendedName>
        <fullName evidence="1">DNA binding HTH domain-containing protein</fullName>
    </recommendedName>
</protein>
<dbReference type="GeneID" id="302996654"/>
<dbReference type="AlphaFoldDB" id="A0A4Y8UVJ6"/>
<reference evidence="2 3" key="1">
    <citation type="submission" date="2019-02" db="EMBL/GenBank/DDBJ databases">
        <title>Draft Genome Sequence of the Prevotella sp. BCRC 81118, Isolated from Human Feces.</title>
        <authorList>
            <person name="Huang C.-H."/>
        </authorList>
    </citation>
    <scope>NUCLEOTIDE SEQUENCE [LARGE SCALE GENOMIC DNA]</scope>
    <source>
        <strain evidence="2 3">BCRC 81118</strain>
    </source>
</reference>
<comment type="caution">
    <text evidence="2">The sequence shown here is derived from an EMBL/GenBank/DDBJ whole genome shotgun (WGS) entry which is preliminary data.</text>
</comment>
<dbReference type="Gene3D" id="1.10.10.60">
    <property type="entry name" value="Homeodomain-like"/>
    <property type="match status" value="1"/>
</dbReference>
<dbReference type="PRINTS" id="PR01590">
    <property type="entry name" value="HTHFIS"/>
</dbReference>
<accession>A0A4Y8UVJ6</accession>
<name>A0A4Y8UVJ6_9BACT</name>
<dbReference type="InterPro" id="IPR002197">
    <property type="entry name" value="HTH_Fis"/>
</dbReference>
<evidence type="ECO:0000313" key="2">
    <source>
        <dbReference type="EMBL" id="TFH72522.1"/>
    </source>
</evidence>
<dbReference type="Proteomes" id="UP000297872">
    <property type="component" value="Unassembled WGS sequence"/>
</dbReference>
<dbReference type="SUPFAM" id="SSF46689">
    <property type="entry name" value="Homeodomain-like"/>
    <property type="match status" value="1"/>
</dbReference>
<gene>
    <name evidence="2" type="ORF">EXN75_15435</name>
</gene>
<feature type="domain" description="DNA binding HTH" evidence="1">
    <location>
        <begin position="9"/>
        <end position="44"/>
    </location>
</feature>
<dbReference type="InterPro" id="IPR009057">
    <property type="entry name" value="Homeodomain-like_sf"/>
</dbReference>
<dbReference type="GO" id="GO:0043565">
    <property type="term" value="F:sequence-specific DNA binding"/>
    <property type="evidence" value="ECO:0007669"/>
    <property type="project" value="InterPro"/>
</dbReference>
<proteinExistence type="predicted"/>
<organism evidence="2 3">
    <name type="scientific">Segatella hominis</name>
    <dbReference type="NCBI Taxonomy" id="2518605"/>
    <lineage>
        <taxon>Bacteria</taxon>
        <taxon>Pseudomonadati</taxon>
        <taxon>Bacteroidota</taxon>
        <taxon>Bacteroidia</taxon>
        <taxon>Bacteroidales</taxon>
        <taxon>Prevotellaceae</taxon>
        <taxon>Segatella</taxon>
    </lineage>
</organism>
<evidence type="ECO:0000313" key="3">
    <source>
        <dbReference type="Proteomes" id="UP000297872"/>
    </source>
</evidence>
<dbReference type="Pfam" id="PF02954">
    <property type="entry name" value="HTH_8"/>
    <property type="match status" value="1"/>
</dbReference>
<evidence type="ECO:0000259" key="1">
    <source>
        <dbReference type="Pfam" id="PF02954"/>
    </source>
</evidence>
<dbReference type="EMBL" id="SGVY01000065">
    <property type="protein sequence ID" value="TFH72522.1"/>
    <property type="molecule type" value="Genomic_DNA"/>
</dbReference>
<dbReference type="OrthoDB" id="9805953at2"/>